<dbReference type="PANTHER" id="PTHR35894:SF1">
    <property type="entry name" value="PHOSPHORIBULOKINASE _ URIDINE KINASE FAMILY"/>
    <property type="match status" value="1"/>
</dbReference>
<accession>A0A1V4QGY3</accession>
<protein>
    <recommendedName>
        <fullName evidence="1">AAA+ ATPase domain-containing protein</fullName>
    </recommendedName>
</protein>
<dbReference type="Proteomes" id="UP000191663">
    <property type="component" value="Unassembled WGS sequence"/>
</dbReference>
<comment type="caution">
    <text evidence="2">The sequence shown here is derived from an EMBL/GenBank/DDBJ whole genome shotgun (WGS) entry which is preliminary data.</text>
</comment>
<dbReference type="InterPro" id="IPR052026">
    <property type="entry name" value="ExeA_AAA_ATPase_DNA-bind"/>
</dbReference>
<sequence length="267" mass="30964">MNIEAYWGLKEKPFLNTPDTRYLYESEDFVEAMGRILFNLKEVKGGLTLITGEVGCGKTLLVYSLIEKLPGSRFTTIKLINPKFSPTQLLRMIVQELGDEEPPRYRTKLMEKLQSLLIKSDKKNITPVLLIDEAQAIPKRTLEEIRLLLNYEDKKKKLLQIILLGQPELKKRIQEIEQLNQRINIRYHLRGLNAEETKKYIKHRLKIAQAKRKVFTPSSVSLIHKLSRGIPRLINTLATNSMYAGLLLKKDIIDEPLINEVYKELIQ</sequence>
<dbReference type="InterPro" id="IPR027417">
    <property type="entry name" value="P-loop_NTPase"/>
</dbReference>
<dbReference type="AlphaFoldDB" id="A0A1V4QGY3"/>
<dbReference type="Gene3D" id="3.40.50.300">
    <property type="entry name" value="P-loop containing nucleotide triphosphate hydrolases"/>
    <property type="match status" value="1"/>
</dbReference>
<dbReference type="PANTHER" id="PTHR35894">
    <property type="entry name" value="GENERAL SECRETION PATHWAY PROTEIN A-RELATED"/>
    <property type="match status" value="1"/>
</dbReference>
<dbReference type="Pfam" id="PF13401">
    <property type="entry name" value="AAA_22"/>
    <property type="match status" value="1"/>
</dbReference>
<organism evidence="2 3">
    <name type="scientific">candidate division WOR-3 bacterium 4484_100</name>
    <dbReference type="NCBI Taxonomy" id="1936077"/>
    <lineage>
        <taxon>Bacteria</taxon>
        <taxon>Bacteria division WOR-3</taxon>
    </lineage>
</organism>
<dbReference type="GO" id="GO:0016887">
    <property type="term" value="F:ATP hydrolysis activity"/>
    <property type="evidence" value="ECO:0007669"/>
    <property type="project" value="InterPro"/>
</dbReference>
<dbReference type="InterPro" id="IPR003593">
    <property type="entry name" value="AAA+_ATPase"/>
</dbReference>
<reference evidence="3" key="1">
    <citation type="submission" date="2017-01" db="EMBL/GenBank/DDBJ databases">
        <title>Novel pathways for hydrocarbon cycling and metabolic interdependencies in hydrothermal sediment communities.</title>
        <authorList>
            <person name="Dombrowski N."/>
            <person name="Seitz K."/>
            <person name="Teske A."/>
            <person name="Baker B."/>
        </authorList>
    </citation>
    <scope>NUCLEOTIDE SEQUENCE [LARGE SCALE GENOMIC DNA]</scope>
</reference>
<dbReference type="SUPFAM" id="SSF52540">
    <property type="entry name" value="P-loop containing nucleoside triphosphate hydrolases"/>
    <property type="match status" value="1"/>
</dbReference>
<evidence type="ECO:0000259" key="1">
    <source>
        <dbReference type="SMART" id="SM00382"/>
    </source>
</evidence>
<feature type="domain" description="AAA+ ATPase" evidence="1">
    <location>
        <begin position="44"/>
        <end position="195"/>
    </location>
</feature>
<name>A0A1V4QGY3_UNCW3</name>
<dbReference type="SMART" id="SM00382">
    <property type="entry name" value="AAA"/>
    <property type="match status" value="1"/>
</dbReference>
<gene>
    <name evidence="2" type="ORF">BXT86_02050</name>
</gene>
<evidence type="ECO:0000313" key="2">
    <source>
        <dbReference type="EMBL" id="OPX18257.1"/>
    </source>
</evidence>
<dbReference type="EMBL" id="MUKB01000026">
    <property type="protein sequence ID" value="OPX18257.1"/>
    <property type="molecule type" value="Genomic_DNA"/>
</dbReference>
<dbReference type="InterPro" id="IPR049945">
    <property type="entry name" value="AAA_22"/>
</dbReference>
<evidence type="ECO:0000313" key="3">
    <source>
        <dbReference type="Proteomes" id="UP000191663"/>
    </source>
</evidence>
<proteinExistence type="predicted"/>